<dbReference type="VEuPathDB" id="FungiDB:BLGHR1_17054"/>
<proteinExistence type="predicted"/>
<dbReference type="AlphaFoldDB" id="A0A383V0Z0"/>
<feature type="region of interest" description="Disordered" evidence="1">
    <location>
        <begin position="781"/>
        <end position="812"/>
    </location>
</feature>
<dbReference type="EMBL" id="UNSH01000090">
    <property type="protein sequence ID" value="SZF06251.1"/>
    <property type="molecule type" value="Genomic_DNA"/>
</dbReference>
<sequence length="907" mass="102831">MKTSSRPREIVVAHASKREHAARISISDMNHHVTEAIGDLYGDDDYSNRDSQSTTTENIDQNEASSLEESYLDKRNSWTRSIVNGNGLPLRSLTSPITNTMQRNSFDAKNLPQSLSLREELPSTQFPLNDIDYESDPAEVAQALSNLQALRRLSMDVGSTNDPDLPSFQSASMMPSIAPTGNDNGDDPSRLFWVPARVHPELAPMEFKTFLENRVQSIKRQPGEQRSSTDIFNRTGTSEGPLQRKKSMLSRQVSSKTEQDFSNEIGTSGQVYRKSSLSQSISEPKGIDLNEIDALVRDPSKVMKKLTLDTKNIEGAGDYEDTPILPQAPEIGLRRSTRTTYRRGSLRKGERVPSSKRVGTLKTNADGETNSIQNEDKISPAHIEPLEPDNFSHPSRVIRRLQSLSNSTPVTPTDGYETDSSIIKDGLVLNPSPKSTSSIESSQKARSGYSLSATDSCSDSSQRNYTIHTEKKFIPEIIETPPLEFQSYQTTEGHTGLYPDLSSRQTQTTSQTIKASSEPVTHQAKRPNSPNSQVPHTKVVSSPSTNEVLSQDSSILSNGAKTETTSTAPNFESKKNDKKLKKDKDETESLMSRKPTWNWFKGSDERERKEKKKEEDREGKKSKKGYAEKSHDTARLDVLQSTLDTGAFKPRESIFIDRESVEVKPLEDKRKENRKASGEKKEKDSIFSSIFGGSKRRGERDASGKKGTSLRTLSPEPPLRQLKPDVDYNWTRFSILEERAIYRMAHIKLANPRRALYSQVLLSNFMYSYLAKVQQMHPHMQIPQSALQKKQELERRQKEQEQQSAQQYSENGQYRYDYHQGIAQYAEGDHTNEKSERVNYVDDSQIYDYDHQEGNANQKQDFHRPESRASQHTAETLYENQDQYGRRDDEYYQFSDQHDDIDESDMW</sequence>
<dbReference type="GO" id="GO:0005737">
    <property type="term" value="C:cytoplasm"/>
    <property type="evidence" value="ECO:0007669"/>
    <property type="project" value="TreeGrafter"/>
</dbReference>
<dbReference type="SMART" id="SM01327">
    <property type="entry name" value="Zds_C"/>
    <property type="match status" value="1"/>
</dbReference>
<feature type="compositionally biased region" description="Low complexity" evidence="1">
    <location>
        <begin position="450"/>
        <end position="461"/>
    </location>
</feature>
<gene>
    <name evidence="3" type="ORF">BLGHR1_17054</name>
</gene>
<feature type="region of interest" description="Disordered" evidence="1">
    <location>
        <begin position="218"/>
        <end position="261"/>
    </location>
</feature>
<dbReference type="InterPro" id="IPR013941">
    <property type="entry name" value="ZDS1_C"/>
</dbReference>
<evidence type="ECO:0000313" key="4">
    <source>
        <dbReference type="Proteomes" id="UP000275772"/>
    </source>
</evidence>
<reference evidence="3 4" key="1">
    <citation type="submission" date="2017-11" db="EMBL/GenBank/DDBJ databases">
        <authorList>
            <person name="Kracher B."/>
        </authorList>
    </citation>
    <scope>NUCLEOTIDE SEQUENCE [LARGE SCALE GENOMIC DNA]</scope>
    <source>
        <strain evidence="3 4">RACE1</strain>
    </source>
</reference>
<accession>A0A383V0Z0</accession>
<feature type="compositionally biased region" description="Basic and acidic residues" evidence="1">
    <location>
        <begin position="602"/>
        <end position="635"/>
    </location>
</feature>
<feature type="compositionally biased region" description="Polar residues" evidence="1">
    <location>
        <begin position="218"/>
        <end position="240"/>
    </location>
</feature>
<evidence type="ECO:0000313" key="3">
    <source>
        <dbReference type="EMBL" id="SZF06251.1"/>
    </source>
</evidence>
<feature type="region of interest" description="Disordered" evidence="1">
    <location>
        <begin position="40"/>
        <end position="68"/>
    </location>
</feature>
<feature type="region of interest" description="Disordered" evidence="1">
    <location>
        <begin position="852"/>
        <end position="907"/>
    </location>
</feature>
<dbReference type="PANTHER" id="PTHR28089">
    <property type="entry name" value="PROTEIN ZDS1-RELATED"/>
    <property type="match status" value="1"/>
</dbReference>
<feature type="region of interest" description="Disordered" evidence="1">
    <location>
        <begin position="494"/>
        <end position="637"/>
    </location>
</feature>
<feature type="compositionally biased region" description="Low complexity" evidence="1">
    <location>
        <begin position="502"/>
        <end position="512"/>
    </location>
</feature>
<dbReference type="Proteomes" id="UP000275772">
    <property type="component" value="Unassembled WGS sequence"/>
</dbReference>
<feature type="compositionally biased region" description="Polar residues" evidence="1">
    <location>
        <begin position="249"/>
        <end position="261"/>
    </location>
</feature>
<feature type="compositionally biased region" description="Basic residues" evidence="1">
    <location>
        <begin position="335"/>
        <end position="346"/>
    </location>
</feature>
<feature type="compositionally biased region" description="Basic and acidic residues" evidence="1">
    <location>
        <begin position="860"/>
        <end position="869"/>
    </location>
</feature>
<feature type="region of interest" description="Disordered" evidence="1">
    <location>
        <begin position="334"/>
        <end position="375"/>
    </location>
</feature>
<feature type="compositionally biased region" description="Basic and acidic residues" evidence="1">
    <location>
        <begin position="789"/>
        <end position="801"/>
    </location>
</feature>
<feature type="domain" description="Protein Zds1 C-terminal" evidence="2">
    <location>
        <begin position="722"/>
        <end position="774"/>
    </location>
</feature>
<feature type="compositionally biased region" description="Basic and acidic residues" evidence="1">
    <location>
        <begin position="667"/>
        <end position="685"/>
    </location>
</feature>
<feature type="compositionally biased region" description="Basic and acidic residues" evidence="1">
    <location>
        <begin position="572"/>
        <end position="587"/>
    </location>
</feature>
<dbReference type="InterPro" id="IPR040206">
    <property type="entry name" value="Zds1/2"/>
</dbReference>
<feature type="compositionally biased region" description="Polar residues" evidence="1">
    <location>
        <begin position="49"/>
        <end position="68"/>
    </location>
</feature>
<evidence type="ECO:0000256" key="1">
    <source>
        <dbReference type="SAM" id="MobiDB-lite"/>
    </source>
</evidence>
<evidence type="ECO:0000259" key="2">
    <source>
        <dbReference type="SMART" id="SM01327"/>
    </source>
</evidence>
<dbReference type="PANTHER" id="PTHR28089:SF1">
    <property type="entry name" value="PROTEIN ZDS1-RELATED"/>
    <property type="match status" value="1"/>
</dbReference>
<feature type="region of interest" description="Disordered" evidence="1">
    <location>
        <begin position="426"/>
        <end position="462"/>
    </location>
</feature>
<feature type="compositionally biased region" description="Polar residues" evidence="1">
    <location>
        <begin position="361"/>
        <end position="373"/>
    </location>
</feature>
<feature type="compositionally biased region" description="Polar residues" evidence="1">
    <location>
        <begin position="870"/>
        <end position="883"/>
    </location>
</feature>
<dbReference type="GO" id="GO:0030010">
    <property type="term" value="P:establishment of cell polarity"/>
    <property type="evidence" value="ECO:0007669"/>
    <property type="project" value="TreeGrafter"/>
</dbReference>
<dbReference type="GO" id="GO:0010971">
    <property type="term" value="P:positive regulation of G2/M transition of mitotic cell cycle"/>
    <property type="evidence" value="ECO:0007669"/>
    <property type="project" value="TreeGrafter"/>
</dbReference>
<name>A0A383V0Z0_BLUHO</name>
<feature type="compositionally biased region" description="Polar residues" evidence="1">
    <location>
        <begin position="513"/>
        <end position="570"/>
    </location>
</feature>
<dbReference type="Pfam" id="PF08632">
    <property type="entry name" value="Zds_C"/>
    <property type="match status" value="1"/>
</dbReference>
<feature type="compositionally biased region" description="Low complexity" evidence="1">
    <location>
        <begin position="432"/>
        <end position="442"/>
    </location>
</feature>
<organism evidence="3 4">
    <name type="scientific">Blumeria hordei</name>
    <name type="common">Barley powdery mildew</name>
    <name type="synonym">Blumeria graminis f. sp. hordei</name>
    <dbReference type="NCBI Taxonomy" id="2867405"/>
    <lineage>
        <taxon>Eukaryota</taxon>
        <taxon>Fungi</taxon>
        <taxon>Dikarya</taxon>
        <taxon>Ascomycota</taxon>
        <taxon>Pezizomycotina</taxon>
        <taxon>Leotiomycetes</taxon>
        <taxon>Erysiphales</taxon>
        <taxon>Erysiphaceae</taxon>
        <taxon>Blumeria</taxon>
    </lineage>
</organism>
<protein>
    <recommendedName>
        <fullName evidence="2">Protein Zds1 C-terminal domain-containing protein</fullName>
    </recommendedName>
</protein>
<feature type="region of interest" description="Disordered" evidence="1">
    <location>
        <begin position="667"/>
        <end position="718"/>
    </location>
</feature>